<dbReference type="EMBL" id="MGDZ01000060">
    <property type="protein sequence ID" value="OGL72544.1"/>
    <property type="molecule type" value="Genomic_DNA"/>
</dbReference>
<dbReference type="GO" id="GO:0016987">
    <property type="term" value="F:sigma factor activity"/>
    <property type="evidence" value="ECO:0007669"/>
    <property type="project" value="UniProtKB-KW"/>
</dbReference>
<protein>
    <recommendedName>
        <fullName evidence="10">RNA polymerase sigma factor 70 region 4 type 2 domain-containing protein</fullName>
    </recommendedName>
</protein>
<dbReference type="InterPro" id="IPR007627">
    <property type="entry name" value="RNA_pol_sigma70_r2"/>
</dbReference>
<dbReference type="GO" id="GO:0006352">
    <property type="term" value="P:DNA-templated transcription initiation"/>
    <property type="evidence" value="ECO:0007669"/>
    <property type="project" value="InterPro"/>
</dbReference>
<keyword evidence="5" id="KW-0804">Transcription</keyword>
<dbReference type="Proteomes" id="UP000176303">
    <property type="component" value="Unassembled WGS sequence"/>
</dbReference>
<keyword evidence="3" id="KW-0731">Sigma factor</keyword>
<keyword evidence="4" id="KW-0238">DNA-binding</keyword>
<name>A0A1F7U440_9BACT</name>
<dbReference type="InterPro" id="IPR036388">
    <property type="entry name" value="WH-like_DNA-bd_sf"/>
</dbReference>
<dbReference type="STRING" id="1802391.A3D72_04625"/>
<dbReference type="Pfam" id="PF04542">
    <property type="entry name" value="Sigma70_r2"/>
    <property type="match status" value="1"/>
</dbReference>
<feature type="domain" description="RNA polymerase sigma factor 70 region 4 type 2" evidence="7">
    <location>
        <begin position="123"/>
        <end position="174"/>
    </location>
</feature>
<evidence type="ECO:0008006" key="10">
    <source>
        <dbReference type="Google" id="ProtNLM"/>
    </source>
</evidence>
<dbReference type="InterPro" id="IPR013324">
    <property type="entry name" value="RNA_pol_sigma_r3/r4-like"/>
</dbReference>
<evidence type="ECO:0000256" key="1">
    <source>
        <dbReference type="ARBA" id="ARBA00010641"/>
    </source>
</evidence>
<dbReference type="InterPro" id="IPR014284">
    <property type="entry name" value="RNA_pol_sigma-70_dom"/>
</dbReference>
<dbReference type="GO" id="GO:0003677">
    <property type="term" value="F:DNA binding"/>
    <property type="evidence" value="ECO:0007669"/>
    <property type="project" value="UniProtKB-KW"/>
</dbReference>
<dbReference type="Gene3D" id="1.10.1740.10">
    <property type="match status" value="1"/>
</dbReference>
<organism evidence="8 9">
    <name type="scientific">Candidatus Uhrbacteria bacterium RIFCSPHIGHO2_02_FULL_57_19</name>
    <dbReference type="NCBI Taxonomy" id="1802391"/>
    <lineage>
        <taxon>Bacteria</taxon>
        <taxon>Candidatus Uhriibacteriota</taxon>
    </lineage>
</organism>
<dbReference type="PANTHER" id="PTHR43133:SF8">
    <property type="entry name" value="RNA POLYMERASE SIGMA FACTOR HI_1459-RELATED"/>
    <property type="match status" value="1"/>
</dbReference>
<dbReference type="SUPFAM" id="SSF88946">
    <property type="entry name" value="Sigma2 domain of RNA polymerase sigma factors"/>
    <property type="match status" value="1"/>
</dbReference>
<dbReference type="NCBIfam" id="TIGR02937">
    <property type="entry name" value="sigma70-ECF"/>
    <property type="match status" value="1"/>
</dbReference>
<keyword evidence="2" id="KW-0805">Transcription regulation</keyword>
<evidence type="ECO:0000313" key="9">
    <source>
        <dbReference type="Proteomes" id="UP000176303"/>
    </source>
</evidence>
<evidence type="ECO:0000256" key="4">
    <source>
        <dbReference type="ARBA" id="ARBA00023125"/>
    </source>
</evidence>
<evidence type="ECO:0000313" key="8">
    <source>
        <dbReference type="EMBL" id="OGL72544.1"/>
    </source>
</evidence>
<evidence type="ECO:0000256" key="5">
    <source>
        <dbReference type="ARBA" id="ARBA00023163"/>
    </source>
</evidence>
<dbReference type="PANTHER" id="PTHR43133">
    <property type="entry name" value="RNA POLYMERASE ECF-TYPE SIGMA FACTO"/>
    <property type="match status" value="1"/>
</dbReference>
<dbReference type="Gene3D" id="1.10.10.10">
    <property type="entry name" value="Winged helix-like DNA-binding domain superfamily/Winged helix DNA-binding domain"/>
    <property type="match status" value="1"/>
</dbReference>
<accession>A0A1F7U440</accession>
<dbReference type="AlphaFoldDB" id="A0A1F7U440"/>
<dbReference type="InterPro" id="IPR039425">
    <property type="entry name" value="RNA_pol_sigma-70-like"/>
</dbReference>
<dbReference type="InterPro" id="IPR013249">
    <property type="entry name" value="RNA_pol_sigma70_r4_t2"/>
</dbReference>
<evidence type="ECO:0000259" key="6">
    <source>
        <dbReference type="Pfam" id="PF04542"/>
    </source>
</evidence>
<proteinExistence type="inferred from homology"/>
<dbReference type="Pfam" id="PF08281">
    <property type="entry name" value="Sigma70_r4_2"/>
    <property type="match status" value="1"/>
</dbReference>
<evidence type="ECO:0000256" key="2">
    <source>
        <dbReference type="ARBA" id="ARBA00023015"/>
    </source>
</evidence>
<dbReference type="InterPro" id="IPR013325">
    <property type="entry name" value="RNA_pol_sigma_r2"/>
</dbReference>
<evidence type="ECO:0000259" key="7">
    <source>
        <dbReference type="Pfam" id="PF08281"/>
    </source>
</evidence>
<gene>
    <name evidence="8" type="ORF">A3D72_04625</name>
</gene>
<comment type="caution">
    <text evidence="8">The sequence shown here is derived from an EMBL/GenBank/DDBJ whole genome shotgun (WGS) entry which is preliminary data.</text>
</comment>
<dbReference type="CDD" id="cd06171">
    <property type="entry name" value="Sigma70_r4"/>
    <property type="match status" value="1"/>
</dbReference>
<sequence>MQNTLRDKLLLYRVKSRKDPEAFGKIYDVYASRIYRFLYFKVPSVEEAQDLTSDTFLRLWQYLQEGKPVKNLGALTYQIARNLAIDYYRSRAERTQPPAEESLENLADSRGLRAIESHLEVGAILQALQLLKDEYREAIILRYVDELSPAEIATVLGKSRGNVRVIVHRAVEALRMVLKEKG</sequence>
<evidence type="ECO:0000256" key="3">
    <source>
        <dbReference type="ARBA" id="ARBA00023082"/>
    </source>
</evidence>
<dbReference type="SUPFAM" id="SSF88659">
    <property type="entry name" value="Sigma3 and sigma4 domains of RNA polymerase sigma factors"/>
    <property type="match status" value="1"/>
</dbReference>
<comment type="similarity">
    <text evidence="1">Belongs to the sigma-70 factor family. ECF subfamily.</text>
</comment>
<feature type="domain" description="RNA polymerase sigma-70 region 2" evidence="6">
    <location>
        <begin position="27"/>
        <end position="92"/>
    </location>
</feature>
<reference evidence="8 9" key="1">
    <citation type="journal article" date="2016" name="Nat. Commun.">
        <title>Thousands of microbial genomes shed light on interconnected biogeochemical processes in an aquifer system.</title>
        <authorList>
            <person name="Anantharaman K."/>
            <person name="Brown C.T."/>
            <person name="Hug L.A."/>
            <person name="Sharon I."/>
            <person name="Castelle C.J."/>
            <person name="Probst A.J."/>
            <person name="Thomas B.C."/>
            <person name="Singh A."/>
            <person name="Wilkins M.J."/>
            <person name="Karaoz U."/>
            <person name="Brodie E.L."/>
            <person name="Williams K.H."/>
            <person name="Hubbard S.S."/>
            <person name="Banfield J.F."/>
        </authorList>
    </citation>
    <scope>NUCLEOTIDE SEQUENCE [LARGE SCALE GENOMIC DNA]</scope>
</reference>